<dbReference type="Pfam" id="PF12119">
    <property type="entry name" value="DUF3581"/>
    <property type="match status" value="1"/>
</dbReference>
<dbReference type="InterPro" id="IPR021974">
    <property type="entry name" value="DUF3581"/>
</dbReference>
<sequence>MFLDEFHTVIDGRIVVSAAQASRFAKEVAGDFNPIHDPEAKRFVVPGDLLFALAMSKYGLGQRMSVSFSGMVGKDKPLNLPDNHQGVIEITDDAGKVYTHVEHHGEVSHDRALIEAVIRSYVAFSGQNFPYILVPLLEKHQVMFNPRRPLVIYESMSFELDRVAIAQPELALVNSTLDVNGKRGDAHFIFEIRDGDEVIGKGDKKLIVSGLQPYDAELMGRVVDDFELLKSAYRPSAPA</sequence>
<accession>A0A2K8KN29</accession>
<proteinExistence type="predicted"/>
<evidence type="ECO:0000313" key="2">
    <source>
        <dbReference type="Proteomes" id="UP000229757"/>
    </source>
</evidence>
<gene>
    <name evidence="1" type="ORF">REIFOR_01074</name>
</gene>
<dbReference type="AlphaFoldDB" id="A0A2K8KN29"/>
<protein>
    <recommendedName>
        <fullName evidence="3">DUF3581 domain-containing protein</fullName>
    </recommendedName>
</protein>
<dbReference type="OrthoDB" id="5892138at2"/>
<reference evidence="1 2" key="1">
    <citation type="journal article" date="2017" name="Environ. Microbiol.">
        <title>Genomic and physiological analyses of 'Reinekea forsetii' reveal a versatile opportunistic lifestyle during spring algae blooms.</title>
        <authorList>
            <person name="Avci B."/>
            <person name="Hahnke R.L."/>
            <person name="Chafee M."/>
            <person name="Fischer T."/>
            <person name="Gruber-Vodicka H."/>
            <person name="Tegetmeyer H.E."/>
            <person name="Harder J."/>
            <person name="Fuchs B.M."/>
            <person name="Amann R.I."/>
            <person name="Teeling H."/>
        </authorList>
    </citation>
    <scope>NUCLEOTIDE SEQUENCE [LARGE SCALE GENOMIC DNA]</scope>
    <source>
        <strain evidence="1 2">Hel1_31_D35</strain>
    </source>
</reference>
<evidence type="ECO:0008006" key="3">
    <source>
        <dbReference type="Google" id="ProtNLM"/>
    </source>
</evidence>
<dbReference type="Proteomes" id="UP000229757">
    <property type="component" value="Chromosome"/>
</dbReference>
<name>A0A2K8KN29_9GAMM</name>
<dbReference type="EMBL" id="CP011797">
    <property type="protein sequence ID" value="ATX76227.1"/>
    <property type="molecule type" value="Genomic_DNA"/>
</dbReference>
<organism evidence="1 2">
    <name type="scientific">Reinekea forsetii</name>
    <dbReference type="NCBI Taxonomy" id="1336806"/>
    <lineage>
        <taxon>Bacteria</taxon>
        <taxon>Pseudomonadati</taxon>
        <taxon>Pseudomonadota</taxon>
        <taxon>Gammaproteobacteria</taxon>
        <taxon>Oceanospirillales</taxon>
        <taxon>Saccharospirillaceae</taxon>
        <taxon>Reinekea</taxon>
    </lineage>
</organism>
<dbReference type="RefSeq" id="WP_100256582.1">
    <property type="nucleotide sequence ID" value="NZ_CP011797.1"/>
</dbReference>
<keyword evidence="2" id="KW-1185">Reference proteome</keyword>
<dbReference type="KEGG" id="rfo:REIFOR_01074"/>
<evidence type="ECO:0000313" key="1">
    <source>
        <dbReference type="EMBL" id="ATX76227.1"/>
    </source>
</evidence>